<reference evidence="1" key="2">
    <citation type="journal article" date="2021" name="PeerJ">
        <title>Extensive microbial diversity within the chicken gut microbiome revealed by metagenomics and culture.</title>
        <authorList>
            <person name="Gilroy R."/>
            <person name="Ravi A."/>
            <person name="Getino M."/>
            <person name="Pursley I."/>
            <person name="Horton D.L."/>
            <person name="Alikhan N.F."/>
            <person name="Baker D."/>
            <person name="Gharbi K."/>
            <person name="Hall N."/>
            <person name="Watson M."/>
            <person name="Adriaenssens E.M."/>
            <person name="Foster-Nyarko E."/>
            <person name="Jarju S."/>
            <person name="Secka A."/>
            <person name="Antonio M."/>
            <person name="Oren A."/>
            <person name="Chaudhuri R.R."/>
            <person name="La Ragione R."/>
            <person name="Hildebrand F."/>
            <person name="Pallen M.J."/>
        </authorList>
    </citation>
    <scope>NUCLEOTIDE SEQUENCE</scope>
    <source>
        <strain evidence="1">CHK188-20938</strain>
    </source>
</reference>
<reference evidence="1" key="1">
    <citation type="submission" date="2020-10" db="EMBL/GenBank/DDBJ databases">
        <authorList>
            <person name="Gilroy R."/>
        </authorList>
    </citation>
    <scope>NUCLEOTIDE SEQUENCE</scope>
    <source>
        <strain evidence="1">CHK188-20938</strain>
    </source>
</reference>
<dbReference type="EMBL" id="DVOO01000013">
    <property type="protein sequence ID" value="HIV25169.1"/>
    <property type="molecule type" value="Genomic_DNA"/>
</dbReference>
<dbReference type="Proteomes" id="UP000824169">
    <property type="component" value="Unassembled WGS sequence"/>
</dbReference>
<dbReference type="AlphaFoldDB" id="A0A9D1P2B9"/>
<name>A0A9D1P2B9_9FIRM</name>
<evidence type="ECO:0000313" key="2">
    <source>
        <dbReference type="Proteomes" id="UP000824169"/>
    </source>
</evidence>
<proteinExistence type="predicted"/>
<gene>
    <name evidence="1" type="ORF">IAB71_05185</name>
</gene>
<protein>
    <submittedName>
        <fullName evidence="1">Nucleotidyltransferase family protein</fullName>
    </submittedName>
</protein>
<accession>A0A9D1P2B9</accession>
<dbReference type="InterPro" id="IPR039498">
    <property type="entry name" value="NTP_transf_5"/>
</dbReference>
<comment type="caution">
    <text evidence="1">The sequence shown here is derived from an EMBL/GenBank/DDBJ whole genome shotgun (WGS) entry which is preliminary data.</text>
</comment>
<evidence type="ECO:0000313" key="1">
    <source>
        <dbReference type="EMBL" id="HIV25169.1"/>
    </source>
</evidence>
<dbReference type="Gene3D" id="3.30.460.40">
    <property type="match status" value="1"/>
</dbReference>
<dbReference type="Pfam" id="PF14907">
    <property type="entry name" value="NTP_transf_5"/>
    <property type="match status" value="1"/>
</dbReference>
<organism evidence="1 2">
    <name type="scientific">Candidatus Scatomonas pullistercoris</name>
    <dbReference type="NCBI Taxonomy" id="2840920"/>
    <lineage>
        <taxon>Bacteria</taxon>
        <taxon>Bacillati</taxon>
        <taxon>Bacillota</taxon>
        <taxon>Clostridia</taxon>
        <taxon>Lachnospirales</taxon>
        <taxon>Lachnospiraceae</taxon>
        <taxon>Lachnospiraceae incertae sedis</taxon>
        <taxon>Candidatus Scatomonas</taxon>
    </lineage>
</organism>
<sequence length="405" mass="46204">MDRIRETVLDLLANELFQAGRRIQEDVDWEQVFQECRRQTVTVHGWNQVCNMDFLPEAVRKDWGQAAVGDAFHNLQVSWEHGALGGSMEKAGIPYVILKGCASAAYYPRPEDRIMGDVDLLVKPEDLDRAGRVLEGDGFLLENDTHVHHRAYVRERTEMELHFAVGGIPWGEPGKRVRGYLEGILEESREIPVEGGGVRVPSHFHHGLNLLLHTNQHLLGEGLGLRHLCDWAVFAAGFSDEEFRELFEEKLKAVGLWRFARTLTQTAVRYLGCPPKAWAGEPDRRITEALMEEIGDSGNFGRKQEGRFYESLLIASQEKRMVSRKSMGGQLIRSMNEMVRRRWPAAGKFPLLLPPGWIFLGGRYLIRVARGKRPPVHPGQILRQAGERKRRYRALGLFETEEQRP</sequence>